<feature type="transmembrane region" description="Helical" evidence="1">
    <location>
        <begin position="62"/>
        <end position="82"/>
    </location>
</feature>
<reference evidence="2 3" key="1">
    <citation type="submission" date="2023-06" db="EMBL/GenBank/DDBJ databases">
        <authorList>
            <person name="Feng G."/>
            <person name="Li J."/>
            <person name="Zhu H."/>
        </authorList>
    </citation>
    <scope>NUCLEOTIDE SEQUENCE [LARGE SCALE GENOMIC DNA]</scope>
    <source>
        <strain evidence="2 3">RHCJP20</strain>
    </source>
</reference>
<comment type="caution">
    <text evidence="2">The sequence shown here is derived from an EMBL/GenBank/DDBJ whole genome shotgun (WGS) entry which is preliminary data.</text>
</comment>
<organism evidence="2 3">
    <name type="scientific">Curtobacterium subtropicum</name>
    <dbReference type="NCBI Taxonomy" id="3055138"/>
    <lineage>
        <taxon>Bacteria</taxon>
        <taxon>Bacillati</taxon>
        <taxon>Actinomycetota</taxon>
        <taxon>Actinomycetes</taxon>
        <taxon>Micrococcales</taxon>
        <taxon>Microbacteriaceae</taxon>
        <taxon>Curtobacterium</taxon>
    </lineage>
</organism>
<keyword evidence="3" id="KW-1185">Reference proteome</keyword>
<keyword evidence="1" id="KW-1133">Transmembrane helix</keyword>
<evidence type="ECO:0000256" key="1">
    <source>
        <dbReference type="SAM" id="Phobius"/>
    </source>
</evidence>
<evidence type="ECO:0000313" key="2">
    <source>
        <dbReference type="EMBL" id="MDM7887712.1"/>
    </source>
</evidence>
<sequence>MTGASTQEQRGWRSTGRAAVYWVLAGLGVLGGAATWLFLFLMTEEATRGATPDRSGPNPNSGLAFGGLLVGHVVGLVVLVLAAQWARRDPRSAVRFAAVAFIADSLLGLVLSLLTTGGALVAPWPQRPY</sequence>
<evidence type="ECO:0008006" key="4">
    <source>
        <dbReference type="Google" id="ProtNLM"/>
    </source>
</evidence>
<accession>A0ABT7TDQ7</accession>
<keyword evidence="1" id="KW-0812">Transmembrane</keyword>
<dbReference type="EMBL" id="JAUCMM010000002">
    <property type="protein sequence ID" value="MDM7887712.1"/>
    <property type="molecule type" value="Genomic_DNA"/>
</dbReference>
<proteinExistence type="predicted"/>
<name>A0ABT7TDQ7_9MICO</name>
<gene>
    <name evidence="2" type="ORF">QUG98_04515</name>
</gene>
<evidence type="ECO:0000313" key="3">
    <source>
        <dbReference type="Proteomes" id="UP001235720"/>
    </source>
</evidence>
<feature type="transmembrane region" description="Helical" evidence="1">
    <location>
        <begin position="20"/>
        <end position="42"/>
    </location>
</feature>
<keyword evidence="1" id="KW-0472">Membrane</keyword>
<protein>
    <recommendedName>
        <fullName evidence="4">DUF4064 domain-containing protein</fullName>
    </recommendedName>
</protein>
<dbReference type="Proteomes" id="UP001235720">
    <property type="component" value="Unassembled WGS sequence"/>
</dbReference>
<dbReference type="RefSeq" id="WP_289469428.1">
    <property type="nucleotide sequence ID" value="NZ_JAUCMM010000002.1"/>
</dbReference>
<feature type="transmembrane region" description="Helical" evidence="1">
    <location>
        <begin position="94"/>
        <end position="122"/>
    </location>
</feature>